<reference evidence="2 3" key="2">
    <citation type="submission" date="2020-08" db="EMBL/GenBank/DDBJ databases">
        <title>Adhaeribacter dokdonensis sp. nov., isolated from the rhizosphere of Elymus tsukushiensis, a plant native to the Dokdo Islands, Republic of Korea.</title>
        <authorList>
            <person name="Ghim S.Y."/>
        </authorList>
    </citation>
    <scope>NUCLEOTIDE SEQUENCE [LARGE SCALE GENOMIC DNA]</scope>
    <source>
        <strain evidence="2 3">KUDC8001</strain>
    </source>
</reference>
<dbReference type="Pfam" id="PF20256">
    <property type="entry name" value="MoCoBD_2"/>
    <property type="match status" value="2"/>
</dbReference>
<dbReference type="Gene3D" id="3.30.365.10">
    <property type="entry name" value="Aldehyde oxidase/xanthine dehydrogenase, molybdopterin binding domain"/>
    <property type="match status" value="4"/>
</dbReference>
<keyword evidence="3" id="KW-1185">Reference proteome</keyword>
<dbReference type="InterPro" id="IPR008274">
    <property type="entry name" value="AldOxase/xan_DH_MoCoBD1"/>
</dbReference>
<dbReference type="InterPro" id="IPR037165">
    <property type="entry name" value="AldOxase/xan_DH_Mopterin-bd_sf"/>
</dbReference>
<dbReference type="PANTHER" id="PTHR47495">
    <property type="entry name" value="ALDEHYDE DEHYDROGENASE"/>
    <property type="match status" value="1"/>
</dbReference>
<dbReference type="RefSeq" id="WP_182412005.1">
    <property type="nucleotide sequence ID" value="NZ_CP055153.1"/>
</dbReference>
<dbReference type="AlphaFoldDB" id="A0A7L7LAH1"/>
<feature type="domain" description="Aldehyde oxidase/xanthine dehydrogenase a/b hammerhead" evidence="1">
    <location>
        <begin position="210"/>
        <end position="296"/>
    </location>
</feature>
<dbReference type="InterPro" id="IPR046867">
    <property type="entry name" value="AldOxase/xan_DH_MoCoBD2"/>
</dbReference>
<dbReference type="InterPro" id="IPR006311">
    <property type="entry name" value="TAT_signal"/>
</dbReference>
<sequence>MDNVENTVSRRKFLKSAGLSGAFLALGFSLPNVGNAATLKKLASPAVLDLEFSPFILIDTAGKITLFNARPEMGQGTFQAMPALLAEELEVSLDQVSILPTDGRKKYGFQLSGGSSSVRTSWEPLRKAGAAVREMLVKAAAQHWQVNEADCYAENAAVYHKSSGKKLTYAELVEEASKLEVPKEPKLKDPKDFKILGKSALRPDIPAKVDGSAQFGMDVKVPGMLYASIERAPFIFGKVTNLEDANAKAIAGVKHVVVSERKMPHRSTQGVAVIADTYFAALKGRKALKVSWEPETASELSTTEYFNRLRQLSKNEGAEFLQKGNVNEGLTAAFKKIEAHYETPFLAHAPMEPENATAHVTEGACEIWAPVQAPDLAAAQVAEYLNISPENVKVHVPFLGGAFGRKAYFDYLLEAVNLSKQVKAPVKLIWTREDDTIQGPFRPGMLSAMRGGIDKNGQVIAFEHKVVGSSIVHQTQAFGGKKLKENEADEWTMESINPTDSPYKFTNAGYRFVLAETEIPIVWWRSVYSSTSAFGQESFVDELAHAAGKDPLTFRLNLLNESPRFANVLKLLGEKAKWNEKLPAGKARGIAIARSFGSICAHAVTVAKDKNGVKIEKVVSVIDCGQVVNPNTVKAQTEGNVIMGLTAAIKDGITLENGRVQQSNFHQYRVMRINETPVIEVHIMPSTEAPGGVGEPGLPPVAPALCNAVFALTGKRVRKLPFDLTNLSKV</sequence>
<protein>
    <submittedName>
        <fullName evidence="2">Xanthine dehydrogenase family protein molybdopterin-binding subunit</fullName>
    </submittedName>
</protein>
<organism evidence="2 3">
    <name type="scientific">Adhaeribacter radiodurans</name>
    <dbReference type="NCBI Taxonomy" id="2745197"/>
    <lineage>
        <taxon>Bacteria</taxon>
        <taxon>Pseudomonadati</taxon>
        <taxon>Bacteroidota</taxon>
        <taxon>Cytophagia</taxon>
        <taxon>Cytophagales</taxon>
        <taxon>Hymenobacteraceae</taxon>
        <taxon>Adhaeribacter</taxon>
    </lineage>
</organism>
<dbReference type="PANTHER" id="PTHR47495:SF2">
    <property type="entry name" value="ALDEHYDE DEHYDROGENASE"/>
    <property type="match status" value="1"/>
</dbReference>
<dbReference type="Gene3D" id="3.90.1170.50">
    <property type="entry name" value="Aldehyde oxidase/xanthine dehydrogenase, a/b hammerhead"/>
    <property type="match status" value="1"/>
</dbReference>
<dbReference type="KEGG" id="add:HUW48_16545"/>
<dbReference type="GO" id="GO:0016491">
    <property type="term" value="F:oxidoreductase activity"/>
    <property type="evidence" value="ECO:0007669"/>
    <property type="project" value="InterPro"/>
</dbReference>
<dbReference type="EMBL" id="CP055153">
    <property type="protein sequence ID" value="QMU29545.1"/>
    <property type="molecule type" value="Genomic_DNA"/>
</dbReference>
<dbReference type="PIRSF" id="PIRSF036389">
    <property type="entry name" value="IOR_B"/>
    <property type="match status" value="1"/>
</dbReference>
<dbReference type="InterPro" id="IPR052516">
    <property type="entry name" value="N-heterocyclic_Hydroxylase"/>
</dbReference>
<proteinExistence type="predicted"/>
<evidence type="ECO:0000259" key="1">
    <source>
        <dbReference type="SMART" id="SM01008"/>
    </source>
</evidence>
<dbReference type="Pfam" id="PF02738">
    <property type="entry name" value="MoCoBD_1"/>
    <property type="match status" value="1"/>
</dbReference>
<evidence type="ECO:0000313" key="2">
    <source>
        <dbReference type="EMBL" id="QMU29545.1"/>
    </source>
</evidence>
<dbReference type="SUPFAM" id="SSF56003">
    <property type="entry name" value="Molybdenum cofactor-binding domain"/>
    <property type="match status" value="2"/>
</dbReference>
<dbReference type="InterPro" id="IPR012368">
    <property type="entry name" value="OxRdtase_Mopterin-bd_su_IorB"/>
</dbReference>
<name>A0A7L7LAH1_9BACT</name>
<dbReference type="Proteomes" id="UP000514509">
    <property type="component" value="Chromosome"/>
</dbReference>
<dbReference type="PROSITE" id="PS51318">
    <property type="entry name" value="TAT"/>
    <property type="match status" value="1"/>
</dbReference>
<gene>
    <name evidence="2" type="ORF">HUW48_16545</name>
</gene>
<dbReference type="SMART" id="SM01008">
    <property type="entry name" value="Ald_Xan_dh_C"/>
    <property type="match status" value="1"/>
</dbReference>
<dbReference type="InterPro" id="IPR000674">
    <property type="entry name" value="Ald_Oxase/Xan_DH_a/b"/>
</dbReference>
<accession>A0A7L7LAH1</accession>
<reference evidence="2 3" key="1">
    <citation type="submission" date="2020-06" db="EMBL/GenBank/DDBJ databases">
        <authorList>
            <person name="Hwang Y.J."/>
        </authorList>
    </citation>
    <scope>NUCLEOTIDE SEQUENCE [LARGE SCALE GENOMIC DNA]</scope>
    <source>
        <strain evidence="2 3">KUDC8001</strain>
    </source>
</reference>
<evidence type="ECO:0000313" key="3">
    <source>
        <dbReference type="Proteomes" id="UP000514509"/>
    </source>
</evidence>